<organism evidence="1 2">
    <name type="scientific">Ancylomarina euxinus</name>
    <dbReference type="NCBI Taxonomy" id="2283627"/>
    <lineage>
        <taxon>Bacteria</taxon>
        <taxon>Pseudomonadati</taxon>
        <taxon>Bacteroidota</taxon>
        <taxon>Bacteroidia</taxon>
        <taxon>Marinilabiliales</taxon>
        <taxon>Marinifilaceae</taxon>
        <taxon>Ancylomarina</taxon>
    </lineage>
</organism>
<name>A0A425XWD2_9BACT</name>
<proteinExistence type="predicted"/>
<dbReference type="EMBL" id="QQWG01000040">
    <property type="protein sequence ID" value="RRG18949.1"/>
    <property type="molecule type" value="Genomic_DNA"/>
</dbReference>
<dbReference type="Proteomes" id="UP000285794">
    <property type="component" value="Unassembled WGS sequence"/>
</dbReference>
<comment type="caution">
    <text evidence="1">The sequence shown here is derived from an EMBL/GenBank/DDBJ whole genome shotgun (WGS) entry which is preliminary data.</text>
</comment>
<gene>
    <name evidence="1" type="ORF">DWB61_17555</name>
</gene>
<keyword evidence="2" id="KW-1185">Reference proteome</keyword>
<evidence type="ECO:0000313" key="1">
    <source>
        <dbReference type="EMBL" id="RRG18949.1"/>
    </source>
</evidence>
<accession>A0A425XWD2</accession>
<reference evidence="1 2" key="1">
    <citation type="submission" date="2018-07" db="EMBL/GenBank/DDBJ databases">
        <title>Draft genome sequence of Ancylomarina sp. M1P.</title>
        <authorList>
            <person name="Yadav S."/>
            <person name="Villanueva L."/>
            <person name="Damste J.S.S."/>
        </authorList>
    </citation>
    <scope>NUCLEOTIDE SEQUENCE [LARGE SCALE GENOMIC DNA]</scope>
    <source>
        <strain evidence="1 2">M1P</strain>
    </source>
</reference>
<dbReference type="AlphaFoldDB" id="A0A425XWD2"/>
<sequence length="338" mass="39574">MLYVGIGDMYRMKLKIANEDDIQLYVMHNIIILMRLTLLCTLLLFSISGLTQTVVRFINPETKEPVCGIYSKIFKNETTFENCGGSNKEGFSRLRIRNVDPNAKYYFSFNYTKYKPIWHEIDLNNRDTLIVKLIKEDYYYDRSDSIFSSQGCSSRSYLNYYPRCPRTLEDLPKDIANKLKQHLIERIGVKDYNKTRLIGGQIIDVDYLQSINEKTAYSLCFCYSNIDAGIGMYTSKIKLDIEGNILEDIGLPRFVGVPSSMEFVPYTEILKKVRQNKKYQDIRLKAEMAYEAKENILIWKFINEIFEDNGTYIRNESIYNAHNGKFLRIDTQKGEWVE</sequence>
<protein>
    <submittedName>
        <fullName evidence="1">Uncharacterized protein</fullName>
    </submittedName>
</protein>
<evidence type="ECO:0000313" key="2">
    <source>
        <dbReference type="Proteomes" id="UP000285794"/>
    </source>
</evidence>